<evidence type="ECO:0008006" key="3">
    <source>
        <dbReference type="Google" id="ProtNLM"/>
    </source>
</evidence>
<comment type="caution">
    <text evidence="1">The sequence shown here is derived from an EMBL/GenBank/DDBJ whole genome shotgun (WGS) entry which is preliminary data.</text>
</comment>
<sequence length="605" mass="67972">MSLAIAPAGAERRAFKIHSSVIKTLIHEQSGSLPKGVAELVMNSIDAGATRIELTVDAKGAFEFVDDGKGFQSRDEIEQFFETFGTPHVDGDALYGRFRCGRGQIMSYASTVWRSGHFEMRVDLEDDSIESGYDLVEHAEPYAGCRITGQFYNFEIGFQTSGYSLRTYFVGATRDDEGYPVGPGGELGQIVRYAPIPIFVNGQQINTLPVDAQWDQEDEHARYRFERESHELRLYNRGVLVNSYPNHRFGIGGAISTKVPLAVNLARNSVLEDRCPVWQAIEKVVRERFAFQLTRVKKLNDNEAAALLRDIYFSPVNLDGSVVKAILRLRFIPDIFGKLVTPHEGLDAQCFTLFDGRHTGIAERVEREGLAKVVMPKLLKIANAAADDDNLPRVLAKLLTKLHLTWDGAPPVKVVPFSHFVEQLNDTASFVDDEELGKEERLVLECLRSINHRVQCAVYPGRDRRAEPRKIVAGVSDTKDAWTDGSTFIAVTREALLQIRQCGALWLVCLLVHEYAHPESSAGDHHHDFDFKARFHEAMFQADIGKCVDDMLRYYVQGLAKLGLWPSSHHGKYVRAIADYVPQLPKRKKEEKSLTSLQQPRNVPS</sequence>
<name>A0AAW3V0B3_9BURK</name>
<dbReference type="Proteomes" id="UP000518681">
    <property type="component" value="Unassembled WGS sequence"/>
</dbReference>
<dbReference type="RefSeq" id="WP_183800841.1">
    <property type="nucleotide sequence ID" value="NZ_JACIII010000013.1"/>
</dbReference>
<dbReference type="EMBL" id="JACIIK010000009">
    <property type="protein sequence ID" value="MBB6204377.1"/>
    <property type="molecule type" value="Genomic_DNA"/>
</dbReference>
<gene>
    <name evidence="1" type="ORF">GGD69_005271</name>
</gene>
<accession>A0AAW3V0B3</accession>
<proteinExistence type="predicted"/>
<organism evidence="1 2">
    <name type="scientific">Paraburkholderia fungorum</name>
    <dbReference type="NCBI Taxonomy" id="134537"/>
    <lineage>
        <taxon>Bacteria</taxon>
        <taxon>Pseudomonadati</taxon>
        <taxon>Pseudomonadota</taxon>
        <taxon>Betaproteobacteria</taxon>
        <taxon>Burkholderiales</taxon>
        <taxon>Burkholderiaceae</taxon>
        <taxon>Paraburkholderia</taxon>
    </lineage>
</organism>
<dbReference type="Pfam" id="PF13589">
    <property type="entry name" value="HATPase_c_3"/>
    <property type="match status" value="1"/>
</dbReference>
<evidence type="ECO:0000313" key="1">
    <source>
        <dbReference type="EMBL" id="MBB6204377.1"/>
    </source>
</evidence>
<dbReference type="AlphaFoldDB" id="A0AAW3V0B3"/>
<protein>
    <recommendedName>
        <fullName evidence="3">ATP-binding protein</fullName>
    </recommendedName>
</protein>
<dbReference type="SUPFAM" id="SSF55874">
    <property type="entry name" value="ATPase domain of HSP90 chaperone/DNA topoisomerase II/histidine kinase"/>
    <property type="match status" value="1"/>
</dbReference>
<reference evidence="1 2" key="1">
    <citation type="submission" date="2020-08" db="EMBL/GenBank/DDBJ databases">
        <title>Genomic Encyclopedia of Type Strains, Phase IV (KMG-V): Genome sequencing to study the core and pangenomes of soil and plant-associated prokaryotes.</title>
        <authorList>
            <person name="Whitman W."/>
        </authorList>
    </citation>
    <scope>NUCLEOTIDE SEQUENCE [LARGE SCALE GENOMIC DNA]</scope>
    <source>
        <strain evidence="1 2">SEMIA 4013</strain>
    </source>
</reference>
<evidence type="ECO:0000313" key="2">
    <source>
        <dbReference type="Proteomes" id="UP000518681"/>
    </source>
</evidence>
<dbReference type="Gene3D" id="3.30.565.10">
    <property type="entry name" value="Histidine kinase-like ATPase, C-terminal domain"/>
    <property type="match status" value="1"/>
</dbReference>
<dbReference type="InterPro" id="IPR036890">
    <property type="entry name" value="HATPase_C_sf"/>
</dbReference>